<dbReference type="SMART" id="SM00564">
    <property type="entry name" value="PQQ"/>
    <property type="match status" value="3"/>
</dbReference>
<dbReference type="KEGG" id="tsph:KIH39_15030"/>
<proteinExistence type="predicted"/>
<organism evidence="2 3">
    <name type="scientific">Telmatocola sphagniphila</name>
    <dbReference type="NCBI Taxonomy" id="1123043"/>
    <lineage>
        <taxon>Bacteria</taxon>
        <taxon>Pseudomonadati</taxon>
        <taxon>Planctomycetota</taxon>
        <taxon>Planctomycetia</taxon>
        <taxon>Gemmatales</taxon>
        <taxon>Gemmataceae</taxon>
    </lineage>
</organism>
<dbReference type="PANTHER" id="PTHR34512:SF30">
    <property type="entry name" value="OUTER MEMBRANE PROTEIN ASSEMBLY FACTOR BAMB"/>
    <property type="match status" value="1"/>
</dbReference>
<dbReference type="Pfam" id="PF13360">
    <property type="entry name" value="PQQ_2"/>
    <property type="match status" value="1"/>
</dbReference>
<evidence type="ECO:0000259" key="1">
    <source>
        <dbReference type="Pfam" id="PF13360"/>
    </source>
</evidence>
<dbReference type="InterPro" id="IPR015943">
    <property type="entry name" value="WD40/YVTN_repeat-like_dom_sf"/>
</dbReference>
<dbReference type="Gene3D" id="2.130.10.10">
    <property type="entry name" value="YVTN repeat-like/Quinoprotein amine dehydrogenase"/>
    <property type="match status" value="1"/>
</dbReference>
<reference evidence="2" key="1">
    <citation type="submission" date="2021-05" db="EMBL/GenBank/DDBJ databases">
        <title>Complete genome sequence of the cellulolytic planctomycete Telmatocola sphagniphila SP2T and characterization of the first cellulase from planctomycetes.</title>
        <authorList>
            <person name="Rakitin A.L."/>
            <person name="Beletsky A.V."/>
            <person name="Naumoff D.G."/>
            <person name="Kulichevskaya I.S."/>
            <person name="Mardanov A.V."/>
            <person name="Ravin N.V."/>
            <person name="Dedysh S.N."/>
        </authorList>
    </citation>
    <scope>NUCLEOTIDE SEQUENCE</scope>
    <source>
        <strain evidence="2">SP2T</strain>
    </source>
</reference>
<dbReference type="InterPro" id="IPR002372">
    <property type="entry name" value="PQQ_rpt_dom"/>
</dbReference>
<dbReference type="Gene3D" id="2.40.10.480">
    <property type="match status" value="1"/>
</dbReference>
<evidence type="ECO:0000313" key="3">
    <source>
        <dbReference type="Proteomes" id="UP000676194"/>
    </source>
</evidence>
<dbReference type="RefSeq" id="WP_213494051.1">
    <property type="nucleotide sequence ID" value="NZ_CP074694.1"/>
</dbReference>
<dbReference type="SUPFAM" id="SSF50998">
    <property type="entry name" value="Quinoprotein alcohol dehydrogenase-like"/>
    <property type="match status" value="1"/>
</dbReference>
<dbReference type="Proteomes" id="UP000676194">
    <property type="component" value="Chromosome"/>
</dbReference>
<dbReference type="PANTHER" id="PTHR34512">
    <property type="entry name" value="CELL SURFACE PROTEIN"/>
    <property type="match status" value="1"/>
</dbReference>
<evidence type="ECO:0000313" key="2">
    <source>
        <dbReference type="EMBL" id="QVL30167.1"/>
    </source>
</evidence>
<name>A0A8E6B2N9_9BACT</name>
<gene>
    <name evidence="2" type="ORF">KIH39_15030</name>
</gene>
<protein>
    <submittedName>
        <fullName evidence="2">PQQ-like beta-propeller repeat protein</fullName>
    </submittedName>
</protein>
<keyword evidence="3" id="KW-1185">Reference proteome</keyword>
<dbReference type="EMBL" id="CP074694">
    <property type="protein sequence ID" value="QVL30167.1"/>
    <property type="molecule type" value="Genomic_DNA"/>
</dbReference>
<dbReference type="InterPro" id="IPR018391">
    <property type="entry name" value="PQQ_b-propeller_rpt"/>
</dbReference>
<feature type="domain" description="Pyrrolo-quinoline quinone repeat" evidence="1">
    <location>
        <begin position="96"/>
        <end position="345"/>
    </location>
</feature>
<dbReference type="InterPro" id="IPR011047">
    <property type="entry name" value="Quinoprotein_ADH-like_sf"/>
</dbReference>
<sequence>MKRILLSLACAAIIASNVKSEDWPQWLGPKRDANWTETGLVEKFPEGGPKILWRTTIAGGYAGPAVADGKVYVTDFKTGVTAENNPATRGKLAGVERVHCLDVKTGAPIWNFEYPCIYNISYPAGPRCTPTIAGGKVYTLGAEGNLVCLNAATGEKIWAKDFKSDYGAKTPMWGFCGHPLVDGKKLICITGGPNALAVAFDKDTGKELWHNLDAPEPGYSAPVIIEAGGKRQLIIWSSKDINGLDPETGNKYWSEALEPNYGMSIMVPQKAGDYLFAAGIQNKSLLLKLDKNKPAVTEVYRGKKDQSVYPVNMTPYIDSGIIYGVDQPGKLTAVKLETGERLWQTSVPITGKEEERPVGSGTAFVVKNGDRYFLFSESGHLIIAKLSDKGYEEISRAKVIEPTNSAFGRSVVWSHPAFANKCAFIRNDKELICVSLTK</sequence>
<accession>A0A8E6B2N9</accession>
<dbReference type="AlphaFoldDB" id="A0A8E6B2N9"/>